<evidence type="ECO:0008006" key="4">
    <source>
        <dbReference type="Google" id="ProtNLM"/>
    </source>
</evidence>
<evidence type="ECO:0000256" key="1">
    <source>
        <dbReference type="SAM" id="SignalP"/>
    </source>
</evidence>
<feature type="chain" id="PRO_5020740217" description="DUF1104 domain-containing protein" evidence="1">
    <location>
        <begin position="20"/>
        <end position="100"/>
    </location>
</feature>
<gene>
    <name evidence="2" type="ORF">LS74_001355</name>
</gene>
<keyword evidence="1" id="KW-0732">Signal</keyword>
<proteinExistence type="predicted"/>
<sequence>MKKKTLSLLLIATFGVAFGAPQPQACEDGVVAKSVERNTEYSPKAEELEKAINNKSTQDIIDKVKNMSEEQYQKFLNGLDSVLDKVNGTTKEQKTQEEED</sequence>
<feature type="signal peptide" evidence="1">
    <location>
        <begin position="1"/>
        <end position="19"/>
    </location>
</feature>
<evidence type="ECO:0000313" key="3">
    <source>
        <dbReference type="Proteomes" id="UP000029921"/>
    </source>
</evidence>
<dbReference type="AlphaFoldDB" id="A0A4U8T1X9"/>
<protein>
    <recommendedName>
        <fullName evidence="4">DUF1104 domain-containing protein</fullName>
    </recommendedName>
</protein>
<evidence type="ECO:0000313" key="2">
    <source>
        <dbReference type="EMBL" id="TLD93406.1"/>
    </source>
</evidence>
<name>A0A4U8T1X9_9HELI</name>
<reference evidence="2 3" key="1">
    <citation type="journal article" date="2014" name="Genome Announc.">
        <title>Draft genome sequences of eight enterohepatic helicobacter species isolated from both laboratory and wild rodents.</title>
        <authorList>
            <person name="Sheh A."/>
            <person name="Shen Z."/>
            <person name="Fox J.G."/>
        </authorList>
    </citation>
    <scope>NUCLEOTIDE SEQUENCE [LARGE SCALE GENOMIC DNA]</scope>
    <source>
        <strain evidence="2 3">MIT 96-1001</strain>
    </source>
</reference>
<comment type="caution">
    <text evidence="2">The sequence shown here is derived from an EMBL/GenBank/DDBJ whole genome shotgun (WGS) entry which is preliminary data.</text>
</comment>
<dbReference type="Proteomes" id="UP000029921">
    <property type="component" value="Unassembled WGS sequence"/>
</dbReference>
<dbReference type="EMBL" id="JRPE02000002">
    <property type="protein sequence ID" value="TLD93406.1"/>
    <property type="molecule type" value="Genomic_DNA"/>
</dbReference>
<organism evidence="2 3">
    <name type="scientific">Helicobacter magdeburgensis</name>
    <dbReference type="NCBI Taxonomy" id="471858"/>
    <lineage>
        <taxon>Bacteria</taxon>
        <taxon>Pseudomonadati</taxon>
        <taxon>Campylobacterota</taxon>
        <taxon>Epsilonproteobacteria</taxon>
        <taxon>Campylobacterales</taxon>
        <taxon>Helicobacteraceae</taxon>
        <taxon>Helicobacter</taxon>
    </lineage>
</organism>
<accession>A0A4U8T1X9</accession>
<keyword evidence="3" id="KW-1185">Reference proteome</keyword>
<dbReference type="RefSeq" id="WP_034587307.1">
    <property type="nucleotide sequence ID" value="NZ_JRPE02000002.1"/>
</dbReference>